<organism evidence="1 2">
    <name type="scientific">Prorocentrum cordatum</name>
    <dbReference type="NCBI Taxonomy" id="2364126"/>
    <lineage>
        <taxon>Eukaryota</taxon>
        <taxon>Sar</taxon>
        <taxon>Alveolata</taxon>
        <taxon>Dinophyceae</taxon>
        <taxon>Prorocentrales</taxon>
        <taxon>Prorocentraceae</taxon>
        <taxon>Prorocentrum</taxon>
    </lineage>
</organism>
<keyword evidence="2" id="KW-1185">Reference proteome</keyword>
<sequence length="241" mass="27643">MMYNRCSRDFQRWASDDGLPLNRSLDISTAMLEYLEELHFQGHNRDSGEKVIAALECQGPGLRSSETLERAKQSLMGYRRLAPGPSRAPMPWIGRCAMVGATLRISEFEFAQCLIFLFRTYLRPRECLGLRGAVPTKTEEFDWSLLLDSIELTYLYPRFITLKKRANHDMAWSFAYRKFSSLFERTAEVAGLVQANLQIDMMRHGGVRDDAARQARSLGAIKRRGRWAADASVKRCEKHAR</sequence>
<evidence type="ECO:0000313" key="1">
    <source>
        <dbReference type="EMBL" id="CAK0911568.1"/>
    </source>
</evidence>
<accession>A0ABN9YFD8</accession>
<dbReference type="EMBL" id="CAUYUJ010022608">
    <property type="protein sequence ID" value="CAK0911568.1"/>
    <property type="molecule type" value="Genomic_DNA"/>
</dbReference>
<protein>
    <submittedName>
        <fullName evidence="1">Uncharacterized protein</fullName>
    </submittedName>
</protein>
<comment type="caution">
    <text evidence="1">The sequence shown here is derived from an EMBL/GenBank/DDBJ whole genome shotgun (WGS) entry which is preliminary data.</text>
</comment>
<name>A0ABN9YFD8_9DINO</name>
<reference evidence="1" key="1">
    <citation type="submission" date="2023-10" db="EMBL/GenBank/DDBJ databases">
        <authorList>
            <person name="Chen Y."/>
            <person name="Shah S."/>
            <person name="Dougan E. K."/>
            <person name="Thang M."/>
            <person name="Chan C."/>
        </authorList>
    </citation>
    <scope>NUCLEOTIDE SEQUENCE [LARGE SCALE GENOMIC DNA]</scope>
</reference>
<dbReference type="Proteomes" id="UP001189429">
    <property type="component" value="Unassembled WGS sequence"/>
</dbReference>
<proteinExistence type="predicted"/>
<gene>
    <name evidence="1" type="ORF">PCOR1329_LOCUS85412</name>
</gene>
<feature type="non-terminal residue" evidence="1">
    <location>
        <position position="241"/>
    </location>
</feature>
<evidence type="ECO:0000313" key="2">
    <source>
        <dbReference type="Proteomes" id="UP001189429"/>
    </source>
</evidence>